<dbReference type="EMBL" id="RQFO01000014">
    <property type="protein sequence ID" value="TGL02361.1"/>
    <property type="molecule type" value="Genomic_DNA"/>
</dbReference>
<proteinExistence type="predicted"/>
<dbReference type="Pfam" id="PF05068">
    <property type="entry name" value="MtlR"/>
    <property type="match status" value="1"/>
</dbReference>
<reference evidence="2" key="1">
    <citation type="journal article" date="2019" name="PLoS Negl. Trop. Dis.">
        <title>Revisiting the worldwide diversity of Leptospira species in the environment.</title>
        <authorList>
            <person name="Vincent A.T."/>
            <person name="Schiettekatte O."/>
            <person name="Bourhy P."/>
            <person name="Veyrier F.J."/>
            <person name="Picardeau M."/>
        </authorList>
    </citation>
    <scope>NUCLEOTIDE SEQUENCE [LARGE SCALE GENOMIC DNA]</scope>
    <source>
        <strain evidence="2">201800278</strain>
    </source>
</reference>
<keyword evidence="2" id="KW-1185">Reference proteome</keyword>
<accession>A0ABY2LQM5</accession>
<dbReference type="InterPro" id="IPR007761">
    <property type="entry name" value="MtlR-like"/>
</dbReference>
<dbReference type="InterPro" id="IPR038026">
    <property type="entry name" value="MtlR-like_sf"/>
</dbReference>
<dbReference type="Proteomes" id="UP000297465">
    <property type="component" value="Unassembled WGS sequence"/>
</dbReference>
<sequence>MSNKTDPEIIELSQFLNEFNKESDRGAVLVSTSLIDEWLMKMLFSYFADVKSSKDLIERFNAPLGTFSSKIKIAYSLGLLQENEYNEINIIRKIRNEFGHSWKDIDFKNSTIIQFCNMLPWLGPKELEKESNARERFNFTVVILLTDLMWRDRLIKKEKCKIRTWPNKSRN</sequence>
<dbReference type="PANTHER" id="PTHR37941">
    <property type="entry name" value="FUMARASE E-RELATED"/>
    <property type="match status" value="1"/>
</dbReference>
<dbReference type="RefSeq" id="WP_135574157.1">
    <property type="nucleotide sequence ID" value="NZ_RQFN01000026.1"/>
</dbReference>
<comment type="caution">
    <text evidence="1">The sequence shown here is derived from an EMBL/GenBank/DDBJ whole genome shotgun (WGS) entry which is preliminary data.</text>
</comment>
<organism evidence="1 2">
    <name type="scientific">Leptospira montravelensis</name>
    <dbReference type="NCBI Taxonomy" id="2484961"/>
    <lineage>
        <taxon>Bacteria</taxon>
        <taxon>Pseudomonadati</taxon>
        <taxon>Spirochaetota</taxon>
        <taxon>Spirochaetia</taxon>
        <taxon>Leptospirales</taxon>
        <taxon>Leptospiraceae</taxon>
        <taxon>Leptospira</taxon>
    </lineage>
</organism>
<dbReference type="SUPFAM" id="SSF158668">
    <property type="entry name" value="MtlR-like"/>
    <property type="match status" value="1"/>
</dbReference>
<evidence type="ECO:0000313" key="2">
    <source>
        <dbReference type="Proteomes" id="UP000297465"/>
    </source>
</evidence>
<dbReference type="Gene3D" id="1.20.120.330">
    <property type="entry name" value="Nucleotidyltransferases domain 2"/>
    <property type="match status" value="1"/>
</dbReference>
<dbReference type="PANTHER" id="PTHR37941:SF1">
    <property type="entry name" value="FUMARASE E-RELATED"/>
    <property type="match status" value="1"/>
</dbReference>
<protein>
    <submittedName>
        <fullName evidence="1">Transcriptional regulator</fullName>
    </submittedName>
</protein>
<gene>
    <name evidence="1" type="ORF">EHQ31_09290</name>
</gene>
<evidence type="ECO:0000313" key="1">
    <source>
        <dbReference type="EMBL" id="TGL02361.1"/>
    </source>
</evidence>
<name>A0ABY2LQM5_9LEPT</name>